<gene>
    <name evidence="5" type="ORF">DI569_02695</name>
</gene>
<dbReference type="InterPro" id="IPR025827">
    <property type="entry name" value="Zn_ribbon_recom_dom"/>
</dbReference>
<dbReference type="PANTHER" id="PTHR30461">
    <property type="entry name" value="DNA-INVERTASE FROM LAMBDOID PROPHAGE"/>
    <property type="match status" value="1"/>
</dbReference>
<feature type="domain" description="Resolvase/invertase-type recombinase catalytic" evidence="3">
    <location>
        <begin position="16"/>
        <end position="178"/>
    </location>
</feature>
<dbReference type="PANTHER" id="PTHR30461:SF2">
    <property type="entry name" value="SERINE RECOMBINASE PINE-RELATED"/>
    <property type="match status" value="1"/>
</dbReference>
<dbReference type="SMART" id="SM00857">
    <property type="entry name" value="Resolvase"/>
    <property type="match status" value="1"/>
</dbReference>
<evidence type="ECO:0000259" key="3">
    <source>
        <dbReference type="PROSITE" id="PS51736"/>
    </source>
</evidence>
<dbReference type="EMBL" id="QFPJ01000004">
    <property type="protein sequence ID" value="PZQ23897.1"/>
    <property type="molecule type" value="Genomic_DNA"/>
</dbReference>
<dbReference type="CDD" id="cd00338">
    <property type="entry name" value="Ser_Recombinase"/>
    <property type="match status" value="1"/>
</dbReference>
<feature type="domain" description="Recombinase" evidence="4">
    <location>
        <begin position="191"/>
        <end position="309"/>
    </location>
</feature>
<dbReference type="AlphaFoldDB" id="A0A2W5MVN9"/>
<sequence length="502" mass="54011">MQPFTAPSTALTAPPKVYSYTRFSTPEQAQGDSRRRQTEAARKWAEAKGLRLDERLSLHDLGVSAYRGANTDTDSGLGGFLHACREGLIAYGSYLLVESLDRISRMTPRRAQRLMDDIVDAGVTVVTLNDGQEYDSHRLDNDPTALLIGMMVSWRAHEESKTKGRRVAAVWQEKRRRVAAGEAEAYTAMAPAWLLRSPEGWQLVPERAAIVRRIYQDTINGAGEHAIAQALNAERVPIMGRGKMWHRSTVSKILRNAAVVGTLVPGRLDYSTGKRVRVFDAPVANFYPAAVSAAEWTAVRAIKDGSIARARGKSAGAPVQNMLAGLARCPECGEAMTRVYKGSAARFGRPKLVCTKAKAGAAAHGYVSVSIDAVHDAIASGWPKLIDGVPAGDRAPDMDREAYDLQGAISGTEDHLAELLDLIDRKPSLAVAARVQAAEASLSALRASLESVEKARAVADGGLIHSRLEALVDAFAVAEGEAPEVAKVNAALRLLFCGVVVD</sequence>
<name>A0A2W5MVN9_SPHMC</name>
<evidence type="ECO:0000313" key="5">
    <source>
        <dbReference type="EMBL" id="PZQ23897.1"/>
    </source>
</evidence>
<dbReference type="InterPro" id="IPR050639">
    <property type="entry name" value="SSR_resolvase"/>
</dbReference>
<dbReference type="InterPro" id="IPR036162">
    <property type="entry name" value="Resolvase-like_N_sf"/>
</dbReference>
<dbReference type="Pfam" id="PF07508">
    <property type="entry name" value="Recombinase"/>
    <property type="match status" value="1"/>
</dbReference>
<evidence type="ECO:0000259" key="4">
    <source>
        <dbReference type="PROSITE" id="PS51737"/>
    </source>
</evidence>
<dbReference type="InterPro" id="IPR006119">
    <property type="entry name" value="Resolv_N"/>
</dbReference>
<keyword evidence="1" id="KW-0238">DNA-binding</keyword>
<dbReference type="GO" id="GO:0000150">
    <property type="term" value="F:DNA strand exchange activity"/>
    <property type="evidence" value="ECO:0007669"/>
    <property type="project" value="InterPro"/>
</dbReference>
<evidence type="ECO:0000256" key="2">
    <source>
        <dbReference type="ARBA" id="ARBA00023172"/>
    </source>
</evidence>
<accession>A0A2W5MVN9</accession>
<dbReference type="InterPro" id="IPR038109">
    <property type="entry name" value="DNA_bind_recomb_sf"/>
</dbReference>
<dbReference type="Pfam" id="PF13408">
    <property type="entry name" value="Zn_ribbon_recom"/>
    <property type="match status" value="1"/>
</dbReference>
<dbReference type="PROSITE" id="PS51737">
    <property type="entry name" value="RECOMBINASE_DNA_BIND"/>
    <property type="match status" value="1"/>
</dbReference>
<dbReference type="InterPro" id="IPR011109">
    <property type="entry name" value="DNA_bind_recombinase_dom"/>
</dbReference>
<reference evidence="5 6" key="1">
    <citation type="submission" date="2017-08" db="EMBL/GenBank/DDBJ databases">
        <title>Infants hospitalized years apart are colonized by the same room-sourced microbial strains.</title>
        <authorList>
            <person name="Brooks B."/>
            <person name="Olm M.R."/>
            <person name="Firek B.A."/>
            <person name="Baker R."/>
            <person name="Thomas B.C."/>
            <person name="Morowitz M.J."/>
            <person name="Banfield J.F."/>
        </authorList>
    </citation>
    <scope>NUCLEOTIDE SEQUENCE [LARGE SCALE GENOMIC DNA]</scope>
    <source>
        <strain evidence="5">S2_005_003_R2_47</strain>
    </source>
</reference>
<dbReference type="Gene3D" id="3.90.1750.20">
    <property type="entry name" value="Putative Large Serine Recombinase, Chain B, Domain 2"/>
    <property type="match status" value="1"/>
</dbReference>
<dbReference type="PROSITE" id="PS51736">
    <property type="entry name" value="RECOMBINASES_3"/>
    <property type="match status" value="1"/>
</dbReference>
<keyword evidence="2" id="KW-0233">DNA recombination</keyword>
<protein>
    <submittedName>
        <fullName evidence="5">Site-specific recombinase, DNA invertase Pin</fullName>
    </submittedName>
</protein>
<comment type="caution">
    <text evidence="5">The sequence shown here is derived from an EMBL/GenBank/DDBJ whole genome shotgun (WGS) entry which is preliminary data.</text>
</comment>
<organism evidence="5 6">
    <name type="scientific">Sphingopyxis macrogoltabida</name>
    <name type="common">Sphingomonas macrogoltabidus</name>
    <dbReference type="NCBI Taxonomy" id="33050"/>
    <lineage>
        <taxon>Bacteria</taxon>
        <taxon>Pseudomonadati</taxon>
        <taxon>Pseudomonadota</taxon>
        <taxon>Alphaproteobacteria</taxon>
        <taxon>Sphingomonadales</taxon>
        <taxon>Sphingomonadaceae</taxon>
        <taxon>Sphingopyxis</taxon>
    </lineage>
</organism>
<evidence type="ECO:0000313" key="6">
    <source>
        <dbReference type="Proteomes" id="UP000248597"/>
    </source>
</evidence>
<dbReference type="Pfam" id="PF00239">
    <property type="entry name" value="Resolvase"/>
    <property type="match status" value="1"/>
</dbReference>
<dbReference type="Proteomes" id="UP000248597">
    <property type="component" value="Unassembled WGS sequence"/>
</dbReference>
<dbReference type="SUPFAM" id="SSF53041">
    <property type="entry name" value="Resolvase-like"/>
    <property type="match status" value="1"/>
</dbReference>
<dbReference type="Gene3D" id="3.40.50.1390">
    <property type="entry name" value="Resolvase, N-terminal catalytic domain"/>
    <property type="match status" value="1"/>
</dbReference>
<dbReference type="GO" id="GO:0003677">
    <property type="term" value="F:DNA binding"/>
    <property type="evidence" value="ECO:0007669"/>
    <property type="project" value="UniProtKB-KW"/>
</dbReference>
<evidence type="ECO:0000256" key="1">
    <source>
        <dbReference type="ARBA" id="ARBA00023125"/>
    </source>
</evidence>
<proteinExistence type="predicted"/>